<dbReference type="PROSITE" id="PS51257">
    <property type="entry name" value="PROKAR_LIPOPROTEIN"/>
    <property type="match status" value="1"/>
</dbReference>
<dbReference type="InterPro" id="IPR017853">
    <property type="entry name" value="GH"/>
</dbReference>
<dbReference type="GO" id="GO:0003796">
    <property type="term" value="F:lysozyme activity"/>
    <property type="evidence" value="ECO:0007669"/>
    <property type="project" value="InterPro"/>
</dbReference>
<dbReference type="EMBL" id="JACCFP010000001">
    <property type="protein sequence ID" value="NYJ03499.1"/>
    <property type="molecule type" value="Genomic_DNA"/>
</dbReference>
<feature type="compositionally biased region" description="Pro residues" evidence="4">
    <location>
        <begin position="39"/>
        <end position="55"/>
    </location>
</feature>
<dbReference type="SUPFAM" id="SSF51445">
    <property type="entry name" value="(Trans)glycosidases"/>
    <property type="match status" value="1"/>
</dbReference>
<organism evidence="6 7">
    <name type="scientific">Nocardioides thalensis</name>
    <dbReference type="NCBI Taxonomy" id="1914755"/>
    <lineage>
        <taxon>Bacteria</taxon>
        <taxon>Bacillati</taxon>
        <taxon>Actinomycetota</taxon>
        <taxon>Actinomycetes</taxon>
        <taxon>Propionibacteriales</taxon>
        <taxon>Nocardioidaceae</taxon>
        <taxon>Nocardioides</taxon>
    </lineage>
</organism>
<dbReference type="Pfam" id="PF01183">
    <property type="entry name" value="Glyco_hydro_25"/>
    <property type="match status" value="1"/>
</dbReference>
<gene>
    <name evidence="6" type="ORF">HNR19_004197</name>
</gene>
<comment type="caution">
    <text evidence="6">The sequence shown here is derived from an EMBL/GenBank/DDBJ whole genome shotgun (WGS) entry which is preliminary data.</text>
</comment>
<accession>A0A853C8G4</accession>
<dbReference type="Proteomes" id="UP000530424">
    <property type="component" value="Unassembled WGS sequence"/>
</dbReference>
<evidence type="ECO:0000256" key="3">
    <source>
        <dbReference type="ARBA" id="ARBA00023295"/>
    </source>
</evidence>
<feature type="chain" id="PRO_5032497941" evidence="5">
    <location>
        <begin position="20"/>
        <end position="255"/>
    </location>
</feature>
<evidence type="ECO:0000256" key="1">
    <source>
        <dbReference type="ARBA" id="ARBA00010646"/>
    </source>
</evidence>
<sequence>MRALLPFLLVGSLAGAGCAADDRPDAIESRPSTETPTVSPTPTPPGGLTATPPPRSSKERVRHLGIDASHHQGTIGWEAVANDGISFAYLKATEGATFTDPMFATNARQAADLGIEVAGYHYFSLCTPGADQAQHFVSVIEDAPSGWLPPAVDVELLGSCSTPPPREALLAEIKTFLEVVERHTGQRPVVYLFPDFEEEYGAAAELSGYRQWVRDLDGRPERDWWVWQQTDSGSVDGVDGPVDVNILFRREVVAR</sequence>
<dbReference type="GO" id="GO:0016052">
    <property type="term" value="P:carbohydrate catabolic process"/>
    <property type="evidence" value="ECO:0007669"/>
    <property type="project" value="TreeGrafter"/>
</dbReference>
<dbReference type="InterPro" id="IPR002053">
    <property type="entry name" value="Glyco_hydro_25"/>
</dbReference>
<evidence type="ECO:0000256" key="5">
    <source>
        <dbReference type="SAM" id="SignalP"/>
    </source>
</evidence>
<evidence type="ECO:0000256" key="4">
    <source>
        <dbReference type="SAM" id="MobiDB-lite"/>
    </source>
</evidence>
<dbReference type="PANTHER" id="PTHR34135">
    <property type="entry name" value="LYSOZYME"/>
    <property type="match status" value="1"/>
</dbReference>
<reference evidence="6 7" key="1">
    <citation type="submission" date="2020-07" db="EMBL/GenBank/DDBJ databases">
        <title>Sequencing the genomes of 1000 actinobacteria strains.</title>
        <authorList>
            <person name="Klenk H.-P."/>
        </authorList>
    </citation>
    <scope>NUCLEOTIDE SEQUENCE [LARGE SCALE GENOMIC DNA]</scope>
    <source>
        <strain evidence="6 7">DSM 103833</strain>
    </source>
</reference>
<keyword evidence="3" id="KW-0326">Glycosidase</keyword>
<keyword evidence="5" id="KW-0732">Signal</keyword>
<dbReference type="RefSeq" id="WP_179669793.1">
    <property type="nucleotide sequence ID" value="NZ_JACCFP010000001.1"/>
</dbReference>
<proteinExistence type="inferred from homology"/>
<protein>
    <submittedName>
        <fullName evidence="6">Lysozyme</fullName>
    </submittedName>
</protein>
<dbReference type="GO" id="GO:0016998">
    <property type="term" value="P:cell wall macromolecule catabolic process"/>
    <property type="evidence" value="ECO:0007669"/>
    <property type="project" value="InterPro"/>
</dbReference>
<dbReference type="PROSITE" id="PS51904">
    <property type="entry name" value="GLYCOSYL_HYDROL_F25_2"/>
    <property type="match status" value="1"/>
</dbReference>
<evidence type="ECO:0000256" key="2">
    <source>
        <dbReference type="ARBA" id="ARBA00022801"/>
    </source>
</evidence>
<keyword evidence="7" id="KW-1185">Reference proteome</keyword>
<feature type="signal peptide" evidence="5">
    <location>
        <begin position="1"/>
        <end position="19"/>
    </location>
</feature>
<dbReference type="PANTHER" id="PTHR34135:SF2">
    <property type="entry name" value="LYSOZYME"/>
    <property type="match status" value="1"/>
</dbReference>
<dbReference type="GO" id="GO:0009253">
    <property type="term" value="P:peptidoglycan catabolic process"/>
    <property type="evidence" value="ECO:0007669"/>
    <property type="project" value="InterPro"/>
</dbReference>
<dbReference type="InterPro" id="IPR018077">
    <property type="entry name" value="Glyco_hydro_fam25_subgr"/>
</dbReference>
<dbReference type="Gene3D" id="3.20.20.80">
    <property type="entry name" value="Glycosidases"/>
    <property type="match status" value="1"/>
</dbReference>
<feature type="region of interest" description="Disordered" evidence="4">
    <location>
        <begin position="20"/>
        <end position="60"/>
    </location>
</feature>
<dbReference type="AlphaFoldDB" id="A0A853C8G4"/>
<evidence type="ECO:0000313" key="7">
    <source>
        <dbReference type="Proteomes" id="UP000530424"/>
    </source>
</evidence>
<dbReference type="SMART" id="SM00641">
    <property type="entry name" value="Glyco_25"/>
    <property type="match status" value="1"/>
</dbReference>
<evidence type="ECO:0000313" key="6">
    <source>
        <dbReference type="EMBL" id="NYJ03499.1"/>
    </source>
</evidence>
<comment type="similarity">
    <text evidence="1">Belongs to the glycosyl hydrolase 25 family.</text>
</comment>
<name>A0A853C8G4_9ACTN</name>
<keyword evidence="2" id="KW-0378">Hydrolase</keyword>